<evidence type="ECO:0000256" key="4">
    <source>
        <dbReference type="ARBA" id="ARBA00023040"/>
    </source>
</evidence>
<dbReference type="Pfam" id="PF00001">
    <property type="entry name" value="7tm_1"/>
    <property type="match status" value="1"/>
</dbReference>
<evidence type="ECO:0000256" key="2">
    <source>
        <dbReference type="ARBA" id="ARBA00022692"/>
    </source>
</evidence>
<evidence type="ECO:0000313" key="10">
    <source>
        <dbReference type="Proteomes" id="UP000242450"/>
    </source>
</evidence>
<keyword evidence="10" id="KW-1185">Reference proteome</keyword>
<dbReference type="InterPro" id="IPR050427">
    <property type="entry name" value="Olfactory_Receptors"/>
</dbReference>
<organism evidence="9 10">
    <name type="scientific">Cervus elaphus hippelaphus</name>
    <name type="common">European red deer</name>
    <dbReference type="NCBI Taxonomy" id="46360"/>
    <lineage>
        <taxon>Eukaryota</taxon>
        <taxon>Metazoa</taxon>
        <taxon>Chordata</taxon>
        <taxon>Craniata</taxon>
        <taxon>Vertebrata</taxon>
        <taxon>Euteleostomi</taxon>
        <taxon>Mammalia</taxon>
        <taxon>Eutheria</taxon>
        <taxon>Laurasiatheria</taxon>
        <taxon>Artiodactyla</taxon>
        <taxon>Ruminantia</taxon>
        <taxon>Pecora</taxon>
        <taxon>Cervidae</taxon>
        <taxon>Cervinae</taxon>
        <taxon>Cervus</taxon>
    </lineage>
</organism>
<proteinExistence type="predicted"/>
<dbReference type="InterPro" id="IPR017452">
    <property type="entry name" value="GPCR_Rhodpsn_7TM"/>
</dbReference>
<dbReference type="EMBL" id="MKHE01000023">
    <property type="protein sequence ID" value="OWK03375.1"/>
    <property type="molecule type" value="Genomic_DNA"/>
</dbReference>
<protein>
    <recommendedName>
        <fullName evidence="8">G-protein coupled receptors family 1 profile domain-containing protein</fullName>
    </recommendedName>
</protein>
<name>A0A212CBM0_CEREH</name>
<keyword evidence="6" id="KW-0675">Receptor</keyword>
<evidence type="ECO:0000256" key="1">
    <source>
        <dbReference type="ARBA" id="ARBA00004141"/>
    </source>
</evidence>
<evidence type="ECO:0000256" key="3">
    <source>
        <dbReference type="ARBA" id="ARBA00022989"/>
    </source>
</evidence>
<keyword evidence="7" id="KW-0807">Transducer</keyword>
<evidence type="ECO:0000256" key="6">
    <source>
        <dbReference type="ARBA" id="ARBA00023170"/>
    </source>
</evidence>
<keyword evidence="2" id="KW-0812">Transmembrane</keyword>
<dbReference type="Proteomes" id="UP000242450">
    <property type="component" value="Chromosome 23"/>
</dbReference>
<keyword evidence="3" id="KW-1133">Transmembrane helix</keyword>
<dbReference type="AlphaFoldDB" id="A0A212CBM0"/>
<reference evidence="9 10" key="1">
    <citation type="journal article" date="2018" name="Mol. Genet. Genomics">
        <title>The red deer Cervus elaphus genome CerEla1.0: sequencing, annotating, genes, and chromosomes.</title>
        <authorList>
            <person name="Bana N.A."/>
            <person name="Nyiri A."/>
            <person name="Nagy J."/>
            <person name="Frank K."/>
            <person name="Nagy T."/>
            <person name="Steger V."/>
            <person name="Schiller M."/>
            <person name="Lakatos P."/>
            <person name="Sugar L."/>
            <person name="Horn P."/>
            <person name="Barta E."/>
            <person name="Orosz L."/>
        </authorList>
    </citation>
    <scope>NUCLEOTIDE SEQUENCE [LARGE SCALE GENOMIC DNA]</scope>
    <source>
        <strain evidence="9">Hungarian</strain>
    </source>
</reference>
<feature type="non-terminal residue" evidence="9">
    <location>
        <position position="90"/>
    </location>
</feature>
<gene>
    <name evidence="9" type="ORF">Celaphus_00007395</name>
</gene>
<dbReference type="PANTHER" id="PTHR48002">
    <property type="entry name" value="OLFACTORY RECEPTOR"/>
    <property type="match status" value="1"/>
</dbReference>
<dbReference type="GO" id="GO:0004930">
    <property type="term" value="F:G protein-coupled receptor activity"/>
    <property type="evidence" value="ECO:0007669"/>
    <property type="project" value="UniProtKB-KW"/>
</dbReference>
<keyword evidence="4" id="KW-0297">G-protein coupled receptor</keyword>
<accession>A0A212CBM0</accession>
<dbReference type="GO" id="GO:0016020">
    <property type="term" value="C:membrane"/>
    <property type="evidence" value="ECO:0007669"/>
    <property type="project" value="UniProtKB-SubCell"/>
</dbReference>
<evidence type="ECO:0000256" key="5">
    <source>
        <dbReference type="ARBA" id="ARBA00023136"/>
    </source>
</evidence>
<feature type="domain" description="G-protein coupled receptors family 1 profile" evidence="8">
    <location>
        <begin position="1"/>
        <end position="90"/>
    </location>
</feature>
<comment type="caution">
    <text evidence="9">The sequence shown here is derived from an EMBL/GenBank/DDBJ whole genome shotgun (WGS) entry which is preliminary data.</text>
</comment>
<dbReference type="SUPFAM" id="SSF81321">
    <property type="entry name" value="Family A G protein-coupled receptor-like"/>
    <property type="match status" value="1"/>
</dbReference>
<evidence type="ECO:0000313" key="9">
    <source>
        <dbReference type="EMBL" id="OWK03375.1"/>
    </source>
</evidence>
<dbReference type="Gene3D" id="1.20.1070.10">
    <property type="entry name" value="Rhodopsin 7-helix transmembrane proteins"/>
    <property type="match status" value="1"/>
</dbReference>
<sequence length="90" mass="10335">MVYNKISLCSMEIFILVSVTFDRYVAIIKPLHCMVIVNRQKCNMLIVLAWAVSSVNKDKEMAVLYSVIAPKLNLLICTLRNVEMKIAMRK</sequence>
<comment type="subcellular location">
    <subcellularLocation>
        <location evidence="1">Membrane</location>
        <topology evidence="1">Multi-pass membrane protein</topology>
    </subcellularLocation>
</comment>
<dbReference type="PROSITE" id="PS50262">
    <property type="entry name" value="G_PROTEIN_RECEP_F1_2"/>
    <property type="match status" value="1"/>
</dbReference>
<dbReference type="InterPro" id="IPR000276">
    <property type="entry name" value="GPCR_Rhodpsn"/>
</dbReference>
<dbReference type="PROSITE" id="PS00237">
    <property type="entry name" value="G_PROTEIN_RECEP_F1_1"/>
    <property type="match status" value="1"/>
</dbReference>
<keyword evidence="5" id="KW-0472">Membrane</keyword>
<evidence type="ECO:0000256" key="7">
    <source>
        <dbReference type="ARBA" id="ARBA00023224"/>
    </source>
</evidence>
<dbReference type="OrthoDB" id="9712614at2759"/>
<evidence type="ECO:0000259" key="8">
    <source>
        <dbReference type="PROSITE" id="PS50262"/>
    </source>
</evidence>